<reference evidence="2 3" key="1">
    <citation type="submission" date="2019-07" db="EMBL/GenBank/DDBJ databases">
        <title>New species of Amycolatopsis and Streptomyces.</title>
        <authorList>
            <person name="Duangmal K."/>
            <person name="Teo W.F.A."/>
            <person name="Lipun K."/>
        </authorList>
    </citation>
    <scope>NUCLEOTIDE SEQUENCE [LARGE SCALE GENOMIC DNA]</scope>
    <source>
        <strain evidence="2 3">TISTR 2346</strain>
    </source>
</reference>
<dbReference type="Proteomes" id="UP000326979">
    <property type="component" value="Unassembled WGS sequence"/>
</dbReference>
<evidence type="ECO:0000256" key="1">
    <source>
        <dbReference type="SAM" id="MobiDB-lite"/>
    </source>
</evidence>
<feature type="region of interest" description="Disordered" evidence="1">
    <location>
        <begin position="1"/>
        <end position="53"/>
    </location>
</feature>
<feature type="compositionally biased region" description="Polar residues" evidence="1">
    <location>
        <begin position="1"/>
        <end position="18"/>
    </location>
</feature>
<proteinExistence type="predicted"/>
<evidence type="ECO:0000313" key="2">
    <source>
        <dbReference type="EMBL" id="MPY38918.1"/>
    </source>
</evidence>
<accession>A0A5N8VY08</accession>
<sequence length="110" mass="11974">MCPPTRSCSPTPRATGSNWPAPTPASAAPSALLGRHRRRVPATRPAPGRAQSCAWPPTGGVLAPELVNLTYETTIYGQRARRSSLWRKQSEGSGWRMYYHQATSVPSDVE</sequence>
<gene>
    <name evidence="2" type="ORF">FNH04_02830</name>
</gene>
<dbReference type="OrthoDB" id="7845843at2"/>
<evidence type="ECO:0008006" key="4">
    <source>
        <dbReference type="Google" id="ProtNLM"/>
    </source>
</evidence>
<dbReference type="EMBL" id="VJZE01000008">
    <property type="protein sequence ID" value="MPY38918.1"/>
    <property type="molecule type" value="Genomic_DNA"/>
</dbReference>
<name>A0A5N8VY08_9ACTN</name>
<protein>
    <recommendedName>
        <fullName evidence="4">DUF4440 domain-containing protein</fullName>
    </recommendedName>
</protein>
<comment type="caution">
    <text evidence="2">The sequence shown here is derived from an EMBL/GenBank/DDBJ whole genome shotgun (WGS) entry which is preliminary data.</text>
</comment>
<dbReference type="AlphaFoldDB" id="A0A5N8VY08"/>
<evidence type="ECO:0000313" key="3">
    <source>
        <dbReference type="Proteomes" id="UP000326979"/>
    </source>
</evidence>
<keyword evidence="3" id="KW-1185">Reference proteome</keyword>
<organism evidence="2 3">
    <name type="scientific">Streptomyces phyllanthi</name>
    <dbReference type="NCBI Taxonomy" id="1803180"/>
    <lineage>
        <taxon>Bacteria</taxon>
        <taxon>Bacillati</taxon>
        <taxon>Actinomycetota</taxon>
        <taxon>Actinomycetes</taxon>
        <taxon>Kitasatosporales</taxon>
        <taxon>Streptomycetaceae</taxon>
        <taxon>Streptomyces</taxon>
    </lineage>
</organism>